<keyword evidence="1" id="KW-0732">Signal</keyword>
<dbReference type="Proteomes" id="UP000184513">
    <property type="component" value="Unassembled WGS sequence"/>
</dbReference>
<dbReference type="OrthoDB" id="1122114at2"/>
<name>A0A1M7NZR8_9BACT</name>
<dbReference type="SUPFAM" id="SSF56925">
    <property type="entry name" value="OMPA-like"/>
    <property type="match status" value="1"/>
</dbReference>
<sequence length="156" mass="17779">MKKICFIFLFLCLWNIGQAQIEGQYRFQYGHDFSTGTDYLGVNFVGEYFPVDNVSFAPSFSVYLPKTGKASQIDLTGRYYFTEDDLQAYGLLGYGFYRRRSEFDRQDPLRGASGVHFGGGALYRFLEVLGLNGEVKVQPQYGGRFNVKLGVSYFIN</sequence>
<evidence type="ECO:0008006" key="4">
    <source>
        <dbReference type="Google" id="ProtNLM"/>
    </source>
</evidence>
<reference evidence="2 3" key="1">
    <citation type="submission" date="2016-11" db="EMBL/GenBank/DDBJ databases">
        <authorList>
            <person name="Jaros S."/>
            <person name="Januszkiewicz K."/>
            <person name="Wedrychowicz H."/>
        </authorList>
    </citation>
    <scope>NUCLEOTIDE SEQUENCE [LARGE SCALE GENOMIC DNA]</scope>
    <source>
        <strain evidence="2 3">CGMCC 1.6102</strain>
    </source>
</reference>
<dbReference type="EMBL" id="FRCY01000006">
    <property type="protein sequence ID" value="SHN09603.1"/>
    <property type="molecule type" value="Genomic_DNA"/>
</dbReference>
<dbReference type="InterPro" id="IPR011250">
    <property type="entry name" value="OMP/PagP_B-barrel"/>
</dbReference>
<dbReference type="RefSeq" id="WP_073094831.1">
    <property type="nucleotide sequence ID" value="NZ_FRCY01000006.1"/>
</dbReference>
<accession>A0A1M7NZR8</accession>
<gene>
    <name evidence="2" type="ORF">SAMN04488057_106199</name>
</gene>
<dbReference type="AlphaFoldDB" id="A0A1M7NZR8"/>
<evidence type="ECO:0000256" key="1">
    <source>
        <dbReference type="SAM" id="SignalP"/>
    </source>
</evidence>
<proteinExistence type="predicted"/>
<feature type="chain" id="PRO_5013088070" description="Outer membrane protein beta-barrel domain-containing protein" evidence="1">
    <location>
        <begin position="20"/>
        <end position="156"/>
    </location>
</feature>
<evidence type="ECO:0000313" key="2">
    <source>
        <dbReference type="EMBL" id="SHN09603.1"/>
    </source>
</evidence>
<evidence type="ECO:0000313" key="3">
    <source>
        <dbReference type="Proteomes" id="UP000184513"/>
    </source>
</evidence>
<organism evidence="2 3">
    <name type="scientific">Cyclobacterium lianum</name>
    <dbReference type="NCBI Taxonomy" id="388280"/>
    <lineage>
        <taxon>Bacteria</taxon>
        <taxon>Pseudomonadati</taxon>
        <taxon>Bacteroidota</taxon>
        <taxon>Cytophagia</taxon>
        <taxon>Cytophagales</taxon>
        <taxon>Cyclobacteriaceae</taxon>
        <taxon>Cyclobacterium</taxon>
    </lineage>
</organism>
<keyword evidence="3" id="KW-1185">Reference proteome</keyword>
<dbReference type="STRING" id="388280.SAMN04488057_106199"/>
<protein>
    <recommendedName>
        <fullName evidence="4">Outer membrane protein beta-barrel domain-containing protein</fullName>
    </recommendedName>
</protein>
<dbReference type="Gene3D" id="2.40.160.20">
    <property type="match status" value="1"/>
</dbReference>
<feature type="signal peptide" evidence="1">
    <location>
        <begin position="1"/>
        <end position="19"/>
    </location>
</feature>